<dbReference type="PANTHER" id="PTHR45228">
    <property type="entry name" value="CYCLIC DI-GMP PHOSPHODIESTERASE TM_0186-RELATED"/>
    <property type="match status" value="1"/>
</dbReference>
<dbReference type="SUPFAM" id="SSF55781">
    <property type="entry name" value="GAF domain-like"/>
    <property type="match status" value="1"/>
</dbReference>
<feature type="domain" description="HD-GYP" evidence="3">
    <location>
        <begin position="370"/>
        <end position="582"/>
    </location>
</feature>
<name>A0A1M4W7F7_9FIRM</name>
<feature type="coiled-coil region" evidence="1">
    <location>
        <begin position="6"/>
        <end position="40"/>
    </location>
</feature>
<evidence type="ECO:0000256" key="2">
    <source>
        <dbReference type="SAM" id="Phobius"/>
    </source>
</evidence>
<accession>A0A1M4W7F7</accession>
<dbReference type="Proteomes" id="UP000184114">
    <property type="component" value="Unassembled WGS sequence"/>
</dbReference>
<dbReference type="Gene3D" id="3.30.450.40">
    <property type="match status" value="1"/>
</dbReference>
<evidence type="ECO:0000259" key="3">
    <source>
        <dbReference type="PROSITE" id="PS51832"/>
    </source>
</evidence>
<dbReference type="InterPro" id="IPR037522">
    <property type="entry name" value="HD_GYP_dom"/>
</dbReference>
<dbReference type="Pfam" id="PF13185">
    <property type="entry name" value="GAF_2"/>
    <property type="match status" value="1"/>
</dbReference>
<keyword evidence="5" id="KW-1185">Reference proteome</keyword>
<dbReference type="InterPro" id="IPR003018">
    <property type="entry name" value="GAF"/>
</dbReference>
<keyword evidence="2" id="KW-0812">Transmembrane</keyword>
<dbReference type="SMART" id="SM00065">
    <property type="entry name" value="GAF"/>
    <property type="match status" value="1"/>
</dbReference>
<dbReference type="AlphaFoldDB" id="A0A1M4W7F7"/>
<dbReference type="SUPFAM" id="SSF109604">
    <property type="entry name" value="HD-domain/PDEase-like"/>
    <property type="match status" value="1"/>
</dbReference>
<protein>
    <submittedName>
        <fullName evidence="4">GAF domain-containing protein</fullName>
    </submittedName>
</protein>
<dbReference type="InterPro" id="IPR029016">
    <property type="entry name" value="GAF-like_dom_sf"/>
</dbReference>
<feature type="transmembrane region" description="Helical" evidence="2">
    <location>
        <begin position="133"/>
        <end position="153"/>
    </location>
</feature>
<keyword evidence="1" id="KW-0175">Coiled coil</keyword>
<keyword evidence="2" id="KW-0472">Membrane</keyword>
<sequence length="589" mass="67604">MNVLNSEEALIDKISLENKLQEIKERLKEYIEIYDIKIREIQSGTIEYDSMKGKIWDKNLIILDPYIEDNIKIWEELKKDYVKIYENNLNFNEFIKSYTYINENSYQLIEASSILSDKYFESNNKIYSDFNTIIAIVVGSIGIMIIIGISQVYKYLFLPLGELYSGFKEIGFENIMEKKSNGMKGIASEIKGIFQGLFKTLELTTEINTTVDFDDFLQRIYDSFIDYIPYSYIGIALFNSEEKSKNKGYIIGSYGVGRNETINKEMTDILGYEVSICKTSLGDIIETGQPRIINNLERHIKGKPLTGYNKILLRAGIKSSITLPLMVSESCIGFIFFSSDKKNVYKEEHTRFLRVLSSSISIAFQKNIYIEDLLYSTLLALTKISEEKDKDTGEHIVRMRDYSTKLARLMSKDERFKASIDSKFIADIEKFSPMHDIGKVGVPDKILLKPGKLDEDEFNVMKNHTVYGASVLREAENNIVKNGKSVFKMGIEIAESHHEKWDGTGYPKGLKGEEIPLAGRIVALADVLDALLSKRSYKDAFSFEKAKEIILAGRGSHFDPNIVDIFNENIEEFQLIYKRSLEREKEYVL</sequence>
<dbReference type="RefSeq" id="WP_072975539.1">
    <property type="nucleotide sequence ID" value="NZ_FQTY01000006.1"/>
</dbReference>
<dbReference type="Pfam" id="PF13487">
    <property type="entry name" value="HD_5"/>
    <property type="match status" value="1"/>
</dbReference>
<evidence type="ECO:0000256" key="1">
    <source>
        <dbReference type="SAM" id="Coils"/>
    </source>
</evidence>
<dbReference type="Gene3D" id="1.10.3210.10">
    <property type="entry name" value="Hypothetical protein af1432"/>
    <property type="match status" value="1"/>
</dbReference>
<evidence type="ECO:0000313" key="4">
    <source>
        <dbReference type="EMBL" id="SHE77191.1"/>
    </source>
</evidence>
<dbReference type="STRING" id="1123404.SAMN02745784_01774"/>
<evidence type="ECO:0000313" key="5">
    <source>
        <dbReference type="Proteomes" id="UP000184114"/>
    </source>
</evidence>
<dbReference type="PROSITE" id="PS51832">
    <property type="entry name" value="HD_GYP"/>
    <property type="match status" value="1"/>
</dbReference>
<reference evidence="5" key="1">
    <citation type="submission" date="2016-11" db="EMBL/GenBank/DDBJ databases">
        <authorList>
            <person name="Varghese N."/>
            <person name="Submissions S."/>
        </authorList>
    </citation>
    <scope>NUCLEOTIDE SEQUENCE [LARGE SCALE GENOMIC DNA]</scope>
    <source>
        <strain evidence="5">DSM 18095</strain>
    </source>
</reference>
<dbReference type="InterPro" id="IPR052020">
    <property type="entry name" value="Cyclic_di-GMP/3'3'-cGAMP_PDE"/>
</dbReference>
<dbReference type="CDD" id="cd00077">
    <property type="entry name" value="HDc"/>
    <property type="match status" value="1"/>
</dbReference>
<keyword evidence="2" id="KW-1133">Transmembrane helix</keyword>
<proteinExistence type="predicted"/>
<dbReference type="InterPro" id="IPR003607">
    <property type="entry name" value="HD/PDEase_dom"/>
</dbReference>
<dbReference type="SMART" id="SM00471">
    <property type="entry name" value="HDc"/>
    <property type="match status" value="1"/>
</dbReference>
<dbReference type="PANTHER" id="PTHR45228:SF5">
    <property type="entry name" value="CYCLIC DI-GMP PHOSPHODIESTERASE VC_1348-RELATED"/>
    <property type="match status" value="1"/>
</dbReference>
<organism evidence="4 5">
    <name type="scientific">Tissierella praeacuta DSM 18095</name>
    <dbReference type="NCBI Taxonomy" id="1123404"/>
    <lineage>
        <taxon>Bacteria</taxon>
        <taxon>Bacillati</taxon>
        <taxon>Bacillota</taxon>
        <taxon>Tissierellia</taxon>
        <taxon>Tissierellales</taxon>
        <taxon>Tissierellaceae</taxon>
        <taxon>Tissierella</taxon>
    </lineage>
</organism>
<gene>
    <name evidence="4" type="ORF">SAMN02745784_01774</name>
</gene>
<dbReference type="EMBL" id="FQTY01000006">
    <property type="protein sequence ID" value="SHE77191.1"/>
    <property type="molecule type" value="Genomic_DNA"/>
</dbReference>